<dbReference type="EMBL" id="LCNT01000004">
    <property type="protein sequence ID" value="KKU61172.1"/>
    <property type="molecule type" value="Genomic_DNA"/>
</dbReference>
<reference evidence="3 4" key="1">
    <citation type="journal article" date="2015" name="Nature">
        <title>rRNA introns, odd ribosomes, and small enigmatic genomes across a large radiation of phyla.</title>
        <authorList>
            <person name="Brown C.T."/>
            <person name="Hug L.A."/>
            <person name="Thomas B.C."/>
            <person name="Sharon I."/>
            <person name="Castelle C.J."/>
            <person name="Singh A."/>
            <person name="Wilkins M.J."/>
            <person name="Williams K.H."/>
            <person name="Banfield J.F."/>
        </authorList>
    </citation>
    <scope>NUCLEOTIDE SEQUENCE [LARGE SCALE GENOMIC DNA]</scope>
</reference>
<protein>
    <submittedName>
        <fullName evidence="3">Membrane transport protein</fullName>
    </submittedName>
</protein>
<dbReference type="Gene3D" id="1.10.3730.20">
    <property type="match status" value="1"/>
</dbReference>
<feature type="transmembrane region" description="Helical" evidence="1">
    <location>
        <begin position="241"/>
        <end position="259"/>
    </location>
</feature>
<dbReference type="AlphaFoldDB" id="A0A0G1RVM1"/>
<evidence type="ECO:0000256" key="1">
    <source>
        <dbReference type="SAM" id="Phobius"/>
    </source>
</evidence>
<dbReference type="GO" id="GO:0016020">
    <property type="term" value="C:membrane"/>
    <property type="evidence" value="ECO:0007669"/>
    <property type="project" value="InterPro"/>
</dbReference>
<keyword evidence="1" id="KW-0812">Transmembrane</keyword>
<dbReference type="InterPro" id="IPR037185">
    <property type="entry name" value="EmrE-like"/>
</dbReference>
<keyword evidence="1" id="KW-1133">Transmembrane helix</keyword>
<feature type="transmembrane region" description="Helical" evidence="1">
    <location>
        <begin position="38"/>
        <end position="55"/>
    </location>
</feature>
<proteinExistence type="predicted"/>
<dbReference type="Proteomes" id="UP000033860">
    <property type="component" value="Unassembled WGS sequence"/>
</dbReference>
<feature type="domain" description="EamA" evidence="2">
    <location>
        <begin position="150"/>
        <end position="280"/>
    </location>
</feature>
<feature type="domain" description="EamA" evidence="2">
    <location>
        <begin position="6"/>
        <end position="138"/>
    </location>
</feature>
<dbReference type="InterPro" id="IPR000620">
    <property type="entry name" value="EamA_dom"/>
</dbReference>
<feature type="transmembrane region" description="Helical" evidence="1">
    <location>
        <begin position="147"/>
        <end position="167"/>
    </location>
</feature>
<organism evidence="3 4">
    <name type="scientific">Candidatus Beckwithbacteria bacterium GW2011_GWB1_47_15</name>
    <dbReference type="NCBI Taxonomy" id="1618371"/>
    <lineage>
        <taxon>Bacteria</taxon>
        <taxon>Candidatus Beckwithiibacteriota</taxon>
    </lineage>
</organism>
<evidence type="ECO:0000259" key="2">
    <source>
        <dbReference type="Pfam" id="PF00892"/>
    </source>
</evidence>
<evidence type="ECO:0000313" key="3">
    <source>
        <dbReference type="EMBL" id="KKU61172.1"/>
    </source>
</evidence>
<accession>A0A0G1RVM1</accession>
<feature type="transmembrane region" description="Helical" evidence="1">
    <location>
        <begin position="7"/>
        <end position="26"/>
    </location>
</feature>
<feature type="transmembrane region" description="Helical" evidence="1">
    <location>
        <begin position="265"/>
        <end position="283"/>
    </location>
</feature>
<dbReference type="PANTHER" id="PTHR22911">
    <property type="entry name" value="ACYL-MALONYL CONDENSING ENZYME-RELATED"/>
    <property type="match status" value="1"/>
</dbReference>
<keyword evidence="1" id="KW-0472">Membrane</keyword>
<feature type="transmembrane region" description="Helical" evidence="1">
    <location>
        <begin position="179"/>
        <end position="198"/>
    </location>
</feature>
<sequence length="300" mass="32521">MNPKTKGTAWILNSAVFFATYGVWSHLMGHDFGEFSQAWTRGLILLVFVVLVGKWKKLFKPMPKKDWPWFLVIASIGLNQAPYYYGFQHLGVGTATLLFYAALVIGGYLIGKLVFNETLTRTKLTSLVIGLAGLGVIYRLSLTPAQIWPATLTIIAGLMGAISAVLPKKLSGQYHEFQIMAGYLTVMLVANGLIAYLVKDSLPPISAHSAWLAAAAYAAALLIANFSVIEGFKYLEASIGSLIGMAEIIFGILFGFLFFGEILSATTFLGGALIVLAAALPNLKLPPSLWESRGPKQNNK</sequence>
<gene>
    <name evidence="3" type="ORF">UX85_C0004G0094</name>
</gene>
<name>A0A0G1RVM1_9BACT</name>
<comment type="caution">
    <text evidence="3">The sequence shown here is derived from an EMBL/GenBank/DDBJ whole genome shotgun (WGS) entry which is preliminary data.</text>
</comment>
<feature type="transmembrane region" description="Helical" evidence="1">
    <location>
        <begin position="210"/>
        <end position="229"/>
    </location>
</feature>
<dbReference type="Pfam" id="PF00892">
    <property type="entry name" value="EamA"/>
    <property type="match status" value="2"/>
</dbReference>
<evidence type="ECO:0000313" key="4">
    <source>
        <dbReference type="Proteomes" id="UP000033860"/>
    </source>
</evidence>
<feature type="transmembrane region" description="Helical" evidence="1">
    <location>
        <begin position="124"/>
        <end position="141"/>
    </location>
</feature>
<feature type="transmembrane region" description="Helical" evidence="1">
    <location>
        <begin position="67"/>
        <end position="85"/>
    </location>
</feature>
<dbReference type="SUPFAM" id="SSF103481">
    <property type="entry name" value="Multidrug resistance efflux transporter EmrE"/>
    <property type="match status" value="2"/>
</dbReference>
<feature type="transmembrane region" description="Helical" evidence="1">
    <location>
        <begin position="97"/>
        <end position="115"/>
    </location>
</feature>